<dbReference type="AlphaFoldDB" id="A0A382FQE1"/>
<reference evidence="1" key="1">
    <citation type="submission" date="2018-05" db="EMBL/GenBank/DDBJ databases">
        <authorList>
            <person name="Lanie J.A."/>
            <person name="Ng W.-L."/>
            <person name="Kazmierczak K.M."/>
            <person name="Andrzejewski T.M."/>
            <person name="Davidsen T.M."/>
            <person name="Wayne K.J."/>
            <person name="Tettelin H."/>
            <person name="Glass J.I."/>
            <person name="Rusch D."/>
            <person name="Podicherti R."/>
            <person name="Tsui H.-C.T."/>
            <person name="Winkler M.E."/>
        </authorList>
    </citation>
    <scope>NUCLEOTIDE SEQUENCE</scope>
</reference>
<proteinExistence type="predicted"/>
<sequence>MIVDIYFFKLMLIRQIISNITAAATIEVILFG</sequence>
<protein>
    <submittedName>
        <fullName evidence="1">Uncharacterized protein</fullName>
    </submittedName>
</protein>
<feature type="non-terminal residue" evidence="1">
    <location>
        <position position="32"/>
    </location>
</feature>
<evidence type="ECO:0000313" key="1">
    <source>
        <dbReference type="EMBL" id="SVB64889.1"/>
    </source>
</evidence>
<gene>
    <name evidence="1" type="ORF">METZ01_LOCUS217743</name>
</gene>
<dbReference type="EMBL" id="UINC01051118">
    <property type="protein sequence ID" value="SVB64889.1"/>
    <property type="molecule type" value="Genomic_DNA"/>
</dbReference>
<organism evidence="1">
    <name type="scientific">marine metagenome</name>
    <dbReference type="NCBI Taxonomy" id="408172"/>
    <lineage>
        <taxon>unclassified sequences</taxon>
        <taxon>metagenomes</taxon>
        <taxon>ecological metagenomes</taxon>
    </lineage>
</organism>
<name>A0A382FQE1_9ZZZZ</name>
<accession>A0A382FQE1</accession>